<comment type="catalytic activity">
    <reaction evidence="2">
        <text>N-terminal N-formyl-L-methionyl-[peptide] + H2O = N-terminal L-methionyl-[peptide] + formate</text>
        <dbReference type="Rhea" id="RHEA:24420"/>
        <dbReference type="Rhea" id="RHEA-COMP:10639"/>
        <dbReference type="Rhea" id="RHEA-COMP:10640"/>
        <dbReference type="ChEBI" id="CHEBI:15377"/>
        <dbReference type="ChEBI" id="CHEBI:15740"/>
        <dbReference type="ChEBI" id="CHEBI:49298"/>
        <dbReference type="ChEBI" id="CHEBI:64731"/>
        <dbReference type="EC" id="3.5.1.88"/>
    </reaction>
</comment>
<dbReference type="RefSeq" id="WP_138237947.1">
    <property type="nucleotide sequence ID" value="NZ_VBRY01000001.1"/>
</dbReference>
<proteinExistence type="inferred from homology"/>
<evidence type="ECO:0000313" key="3">
    <source>
        <dbReference type="EMBL" id="TLS69132.1"/>
    </source>
</evidence>
<protein>
    <recommendedName>
        <fullName evidence="2">Peptide deformylase</fullName>
        <shortName evidence="2">PDF</shortName>
        <ecNumber evidence="2">3.5.1.88</ecNumber>
    </recommendedName>
    <alternativeName>
        <fullName evidence="2">Polypeptide deformylase</fullName>
    </alternativeName>
</protein>
<dbReference type="GO" id="GO:0006412">
    <property type="term" value="P:translation"/>
    <property type="evidence" value="ECO:0007669"/>
    <property type="project" value="UniProtKB-UniRule"/>
</dbReference>
<comment type="function">
    <text evidence="2">Removes the formyl group from the N-terminal Met of newly synthesized proteins. Requires at least a dipeptide for an efficient rate of reaction. N-terminal L-methionine is a prerequisite for activity but the enzyme has broad specificity at other positions.</text>
</comment>
<dbReference type="Pfam" id="PF01327">
    <property type="entry name" value="Pep_deformylase"/>
    <property type="match status" value="1"/>
</dbReference>
<dbReference type="GO" id="GO:0042586">
    <property type="term" value="F:peptide deformylase activity"/>
    <property type="evidence" value="ECO:0007669"/>
    <property type="project" value="UniProtKB-UniRule"/>
</dbReference>
<dbReference type="NCBIfam" id="TIGR00079">
    <property type="entry name" value="pept_deformyl"/>
    <property type="match status" value="1"/>
</dbReference>
<dbReference type="InterPro" id="IPR036821">
    <property type="entry name" value="Peptide_deformylase_sf"/>
</dbReference>
<dbReference type="GO" id="GO:0046872">
    <property type="term" value="F:metal ion binding"/>
    <property type="evidence" value="ECO:0007669"/>
    <property type="project" value="UniProtKB-KW"/>
</dbReference>
<dbReference type="PANTHER" id="PTHR10458">
    <property type="entry name" value="PEPTIDE DEFORMYLASE"/>
    <property type="match status" value="1"/>
</dbReference>
<sequence length="182" mass="20854">MAVREILIYPDPRLLQVSSPVSFPLSDDVKQLIVDMADTMYDAPGVGLAAPQVGVPLRLAITDTVWRDEEVRHDDSNKVGGRRELKVWINPEFVWKSEEMATWEEGCLSVPQTYGDVSRPAAVRLRWFDENGVEHEQDFEGFQAVALQHEFDHLDGKLFVDYLSPLKRKMITKKMKKFYKGS</sequence>
<evidence type="ECO:0000313" key="4">
    <source>
        <dbReference type="Proteomes" id="UP000306585"/>
    </source>
</evidence>
<comment type="cofactor">
    <cofactor evidence="2">
        <name>Fe(2+)</name>
        <dbReference type="ChEBI" id="CHEBI:29033"/>
    </cofactor>
    <text evidence="2">Binds 1 Fe(2+) ion.</text>
</comment>
<feature type="binding site" evidence="2">
    <location>
        <position position="153"/>
    </location>
    <ligand>
        <name>Fe cation</name>
        <dbReference type="ChEBI" id="CHEBI:24875"/>
    </ligand>
</feature>
<feature type="active site" evidence="2">
    <location>
        <position position="150"/>
    </location>
</feature>
<dbReference type="PIRSF" id="PIRSF004749">
    <property type="entry name" value="Pep_def"/>
    <property type="match status" value="1"/>
</dbReference>
<dbReference type="PANTHER" id="PTHR10458:SF22">
    <property type="entry name" value="PEPTIDE DEFORMYLASE"/>
    <property type="match status" value="1"/>
</dbReference>
<keyword evidence="2" id="KW-0479">Metal-binding</keyword>
<keyword evidence="2" id="KW-0648">Protein biosynthesis</keyword>
<dbReference type="SUPFAM" id="SSF56420">
    <property type="entry name" value="Peptide deformylase"/>
    <property type="match status" value="1"/>
</dbReference>
<dbReference type="Proteomes" id="UP000306585">
    <property type="component" value="Unassembled WGS sequence"/>
</dbReference>
<feature type="binding site" evidence="2">
    <location>
        <position position="149"/>
    </location>
    <ligand>
        <name>Fe cation</name>
        <dbReference type="ChEBI" id="CHEBI:24875"/>
    </ligand>
</feature>
<dbReference type="Gene3D" id="3.90.45.10">
    <property type="entry name" value="Peptide deformylase"/>
    <property type="match status" value="1"/>
</dbReference>
<keyword evidence="2" id="KW-0408">Iron</keyword>
<comment type="caution">
    <text evidence="3">The sequence shown here is derived from an EMBL/GenBank/DDBJ whole genome shotgun (WGS) entry which is preliminary data.</text>
</comment>
<keyword evidence="2 3" id="KW-0378">Hydrolase</keyword>
<accession>A0A5R9GZL9</accession>
<dbReference type="CDD" id="cd00487">
    <property type="entry name" value="Pep_deformylase"/>
    <property type="match status" value="1"/>
</dbReference>
<comment type="similarity">
    <text evidence="1 2">Belongs to the polypeptide deformylase family.</text>
</comment>
<feature type="binding site" evidence="2">
    <location>
        <position position="107"/>
    </location>
    <ligand>
        <name>Fe cation</name>
        <dbReference type="ChEBI" id="CHEBI:24875"/>
    </ligand>
</feature>
<evidence type="ECO:0000256" key="1">
    <source>
        <dbReference type="ARBA" id="ARBA00010759"/>
    </source>
</evidence>
<dbReference type="AlphaFoldDB" id="A0A5R9GZL9"/>
<dbReference type="InterPro" id="IPR023635">
    <property type="entry name" value="Peptide_deformylase"/>
</dbReference>
<gene>
    <name evidence="2 3" type="primary">def</name>
    <name evidence="3" type="ORF">FEF65_01190</name>
</gene>
<organism evidence="3 4">
    <name type="scientific">Mariprofundus erugo</name>
    <dbReference type="NCBI Taxonomy" id="2528639"/>
    <lineage>
        <taxon>Bacteria</taxon>
        <taxon>Pseudomonadati</taxon>
        <taxon>Pseudomonadota</taxon>
        <taxon>Candidatius Mariprofundia</taxon>
        <taxon>Mariprofundales</taxon>
        <taxon>Mariprofundaceae</taxon>
        <taxon>Mariprofundus</taxon>
    </lineage>
</organism>
<name>A0A5R9GZL9_9PROT</name>
<evidence type="ECO:0000256" key="2">
    <source>
        <dbReference type="HAMAP-Rule" id="MF_00163"/>
    </source>
</evidence>
<keyword evidence="4" id="KW-1185">Reference proteome</keyword>
<dbReference type="PRINTS" id="PR01576">
    <property type="entry name" value="PDEFORMYLASE"/>
</dbReference>
<dbReference type="NCBIfam" id="NF001159">
    <property type="entry name" value="PRK00150.1-3"/>
    <property type="match status" value="1"/>
</dbReference>
<dbReference type="EMBL" id="VBRY01000001">
    <property type="protein sequence ID" value="TLS69132.1"/>
    <property type="molecule type" value="Genomic_DNA"/>
</dbReference>
<dbReference type="HAMAP" id="MF_00163">
    <property type="entry name" value="Pep_deformylase"/>
    <property type="match status" value="1"/>
</dbReference>
<dbReference type="OrthoDB" id="5292739at2"/>
<reference evidence="3 4" key="1">
    <citation type="journal article" date="2019" name="Appl. Environ. Microbiol.">
        <title>Environmental Evidence and Genomic Insight of Iron-oxidizing Bacteria Preference Towards More Corrosion Resistant Stainless Steel at Higher Salinities.</title>
        <authorList>
            <person name="Garrison C.E."/>
            <person name="Price K.A."/>
            <person name="Field E.K."/>
        </authorList>
    </citation>
    <scope>NUCLEOTIDE SEQUENCE [LARGE SCALE GENOMIC DNA]</scope>
    <source>
        <strain evidence="3 4">P3</strain>
    </source>
</reference>
<dbReference type="EC" id="3.5.1.88" evidence="2"/>